<organism evidence="1 2">
    <name type="scientific">Halorubrum coriense DSM 10284</name>
    <dbReference type="NCBI Taxonomy" id="1227466"/>
    <lineage>
        <taxon>Archaea</taxon>
        <taxon>Methanobacteriati</taxon>
        <taxon>Methanobacteriota</taxon>
        <taxon>Stenosarchaea group</taxon>
        <taxon>Halobacteria</taxon>
        <taxon>Halobacteriales</taxon>
        <taxon>Haloferacaceae</taxon>
        <taxon>Halorubrum</taxon>
    </lineage>
</organism>
<evidence type="ECO:0000313" key="2">
    <source>
        <dbReference type="Proteomes" id="UP000011509"/>
    </source>
</evidence>
<dbReference type="PATRIC" id="fig|1227466.3.peg.1236"/>
<dbReference type="Proteomes" id="UP000011509">
    <property type="component" value="Unassembled WGS sequence"/>
</dbReference>
<gene>
    <name evidence="1" type="ORF">C464_06125</name>
</gene>
<dbReference type="STRING" id="1227466.C464_06125"/>
<dbReference type="AlphaFoldDB" id="M0EML2"/>
<sequence>MRDLNRTAEKEISRLESKFADAFDTLLGDVIHDRFREDEQLQQMAAAYGTVDAACTHRDDENGYDDAASNLDKATGHVKFAIEKRSYERLAELCELVAKDAGEWADIHDEDDLREAVWEARQWLARNTNPAERAGVDYGNTLPDVDELFTRQGVIKNV</sequence>
<reference evidence="1 2" key="1">
    <citation type="journal article" date="2014" name="PLoS Genet.">
        <title>Phylogenetically driven sequencing of extremely halophilic archaea reveals strategies for static and dynamic osmo-response.</title>
        <authorList>
            <person name="Becker E.A."/>
            <person name="Seitzer P.M."/>
            <person name="Tritt A."/>
            <person name="Larsen D."/>
            <person name="Krusor M."/>
            <person name="Yao A.I."/>
            <person name="Wu D."/>
            <person name="Madern D."/>
            <person name="Eisen J.A."/>
            <person name="Darling A.E."/>
            <person name="Facciotti M.T."/>
        </authorList>
    </citation>
    <scope>NUCLEOTIDE SEQUENCE [LARGE SCALE GENOMIC DNA]</scope>
    <source>
        <strain evidence="1 2">DSM 10284</strain>
    </source>
</reference>
<comment type="caution">
    <text evidence="1">The sequence shown here is derived from an EMBL/GenBank/DDBJ whole genome shotgun (WGS) entry which is preliminary data.</text>
</comment>
<evidence type="ECO:0000313" key="1">
    <source>
        <dbReference type="EMBL" id="ELZ48965.1"/>
    </source>
</evidence>
<dbReference type="RefSeq" id="WP_006112731.1">
    <property type="nucleotide sequence ID" value="NZ_AOJL01000026.1"/>
</dbReference>
<dbReference type="EMBL" id="AOJL01000026">
    <property type="protein sequence ID" value="ELZ48965.1"/>
    <property type="molecule type" value="Genomic_DNA"/>
</dbReference>
<keyword evidence="2" id="KW-1185">Reference proteome</keyword>
<accession>M0EML2</accession>
<name>M0EML2_9EURY</name>
<dbReference type="OrthoDB" id="336467at2157"/>
<protein>
    <submittedName>
        <fullName evidence="1">Uncharacterized protein</fullName>
    </submittedName>
</protein>
<proteinExistence type="predicted"/>